<reference evidence="2" key="1">
    <citation type="submission" date="2016-10" db="EMBL/GenBank/DDBJ databases">
        <authorList>
            <person name="Varghese N."/>
            <person name="Submissions S."/>
        </authorList>
    </citation>
    <scope>NUCLEOTIDE SEQUENCE [LARGE SCALE GENOMIC DNA]</scope>
    <source>
        <strain evidence="2">DSM 45245</strain>
    </source>
</reference>
<evidence type="ECO:0000313" key="1">
    <source>
        <dbReference type="EMBL" id="SDZ43591.1"/>
    </source>
</evidence>
<protein>
    <submittedName>
        <fullName evidence="1">Uncharacterized protein</fullName>
    </submittedName>
</protein>
<sequence>MPGEDFVIALRARISWLHGQLAPPAPIHHDLVSSAAGVSWVARLYTEVEENLPVRDFPKYAGGGLRQLRGPSIKVCLQQRNVATSAGYNWHYLAAMWPLMHAARTDWVTNRAHPKAAHDRAGHDRAGHQQIVAAGVPPYVGIGFGEAQAKIDGACMFGARVQLPPTITLGDLAQELSTLSGLINDMANVVPPEVAQ</sequence>
<keyword evidence="2" id="KW-1185">Reference proteome</keyword>
<accession>A0A1H3T182</accession>
<gene>
    <name evidence="1" type="ORF">SAMN05444365_11627</name>
</gene>
<name>A0A1H3T182_9ACTN</name>
<organism evidence="1 2">
    <name type="scientific">Micromonospora pattaloongensis</name>
    <dbReference type="NCBI Taxonomy" id="405436"/>
    <lineage>
        <taxon>Bacteria</taxon>
        <taxon>Bacillati</taxon>
        <taxon>Actinomycetota</taxon>
        <taxon>Actinomycetes</taxon>
        <taxon>Micromonosporales</taxon>
        <taxon>Micromonosporaceae</taxon>
        <taxon>Micromonospora</taxon>
    </lineage>
</organism>
<dbReference type="EMBL" id="FNPH01000016">
    <property type="protein sequence ID" value="SDZ43591.1"/>
    <property type="molecule type" value="Genomic_DNA"/>
</dbReference>
<dbReference type="Proteomes" id="UP000242415">
    <property type="component" value="Unassembled WGS sequence"/>
</dbReference>
<dbReference type="AlphaFoldDB" id="A0A1H3T182"/>
<evidence type="ECO:0000313" key="2">
    <source>
        <dbReference type="Proteomes" id="UP000242415"/>
    </source>
</evidence>
<proteinExistence type="predicted"/>